<evidence type="ECO:0000256" key="1">
    <source>
        <dbReference type="ARBA" id="ARBA00001968"/>
    </source>
</evidence>
<dbReference type="GO" id="GO:0005634">
    <property type="term" value="C:nucleus"/>
    <property type="evidence" value="ECO:0007669"/>
    <property type="project" value="UniProtKB-SubCell"/>
</dbReference>
<dbReference type="PANTHER" id="PTHR22930:SF269">
    <property type="entry name" value="NUCLEASE HARBI1-LIKE PROTEIN"/>
    <property type="match status" value="1"/>
</dbReference>
<dbReference type="AlphaFoldDB" id="A0A673L2A3"/>
<sequence length="261" mass="28981">VAETFKIGPCTAHKIVAEMCEATWLALKDEFISAPSQTKWETIATDFWRLWNFPNCIGAIDGKHVLVRAPAQSGSLYFNYKRTHSIVLLAVDGGVFQESSFGRALLQGQLDLPRPKALPGTETVSSCHSWRCCFPPECEPDATISRYFNQSNLTSAQRVYNYRHCRARRIIENAFGIMASRFRILGRPIESSVGKAVSIVQACVALHNYLISTDVASAGKARYITPNLADAESNLVTFGRPTRSVRTQAATATRNALRDFF</sequence>
<keyword evidence="7" id="KW-0539">Nucleus</keyword>
<dbReference type="GO" id="GO:0046872">
    <property type="term" value="F:metal ion binding"/>
    <property type="evidence" value="ECO:0007669"/>
    <property type="project" value="UniProtKB-KW"/>
</dbReference>
<evidence type="ECO:0000313" key="9">
    <source>
        <dbReference type="Ensembl" id="ENSSRHP00000069590.1"/>
    </source>
</evidence>
<keyword evidence="6" id="KW-0378">Hydrolase</keyword>
<dbReference type="GO" id="GO:0016787">
    <property type="term" value="F:hydrolase activity"/>
    <property type="evidence" value="ECO:0007669"/>
    <property type="project" value="UniProtKB-KW"/>
</dbReference>
<keyword evidence="5" id="KW-0479">Metal-binding</keyword>
<dbReference type="InterPro" id="IPR027806">
    <property type="entry name" value="HARBI1_dom"/>
</dbReference>
<comment type="cofactor">
    <cofactor evidence="1">
        <name>a divalent metal cation</name>
        <dbReference type="ChEBI" id="CHEBI:60240"/>
    </cofactor>
</comment>
<reference evidence="9" key="2">
    <citation type="submission" date="2025-09" db="UniProtKB">
        <authorList>
            <consortium name="Ensembl"/>
        </authorList>
    </citation>
    <scope>IDENTIFICATION</scope>
</reference>
<dbReference type="PANTHER" id="PTHR22930">
    <property type="match status" value="1"/>
</dbReference>
<evidence type="ECO:0000256" key="2">
    <source>
        <dbReference type="ARBA" id="ARBA00004123"/>
    </source>
</evidence>
<keyword evidence="4" id="KW-0540">Nuclease</keyword>
<comment type="subcellular location">
    <subcellularLocation>
        <location evidence="2">Nucleus</location>
    </subcellularLocation>
</comment>
<evidence type="ECO:0000256" key="3">
    <source>
        <dbReference type="ARBA" id="ARBA00006958"/>
    </source>
</evidence>
<reference evidence="9" key="1">
    <citation type="submission" date="2025-08" db="UniProtKB">
        <authorList>
            <consortium name="Ensembl"/>
        </authorList>
    </citation>
    <scope>IDENTIFICATION</scope>
</reference>
<dbReference type="GO" id="GO:0004518">
    <property type="term" value="F:nuclease activity"/>
    <property type="evidence" value="ECO:0007669"/>
    <property type="project" value="UniProtKB-KW"/>
</dbReference>
<feature type="domain" description="DDE Tnp4" evidence="8">
    <location>
        <begin position="148"/>
        <end position="208"/>
    </location>
</feature>
<evidence type="ECO:0000256" key="5">
    <source>
        <dbReference type="ARBA" id="ARBA00022723"/>
    </source>
</evidence>
<comment type="similarity">
    <text evidence="3">Belongs to the HARBI1 family.</text>
</comment>
<evidence type="ECO:0000313" key="10">
    <source>
        <dbReference type="Proteomes" id="UP000472270"/>
    </source>
</evidence>
<name>A0A673L2A3_9TELE</name>
<evidence type="ECO:0000259" key="8">
    <source>
        <dbReference type="Pfam" id="PF13359"/>
    </source>
</evidence>
<protein>
    <recommendedName>
        <fullName evidence="8">DDE Tnp4 domain-containing protein</fullName>
    </recommendedName>
</protein>
<dbReference type="Proteomes" id="UP000472270">
    <property type="component" value="Unassembled WGS sequence"/>
</dbReference>
<organism evidence="9 10">
    <name type="scientific">Sinocyclocheilus rhinocerous</name>
    <dbReference type="NCBI Taxonomy" id="307959"/>
    <lineage>
        <taxon>Eukaryota</taxon>
        <taxon>Metazoa</taxon>
        <taxon>Chordata</taxon>
        <taxon>Craniata</taxon>
        <taxon>Vertebrata</taxon>
        <taxon>Euteleostomi</taxon>
        <taxon>Actinopterygii</taxon>
        <taxon>Neopterygii</taxon>
        <taxon>Teleostei</taxon>
        <taxon>Ostariophysi</taxon>
        <taxon>Cypriniformes</taxon>
        <taxon>Cyprinidae</taxon>
        <taxon>Cyprininae</taxon>
        <taxon>Sinocyclocheilus</taxon>
    </lineage>
</organism>
<dbReference type="Pfam" id="PF13359">
    <property type="entry name" value="DDE_Tnp_4"/>
    <property type="match status" value="1"/>
</dbReference>
<evidence type="ECO:0000256" key="7">
    <source>
        <dbReference type="ARBA" id="ARBA00023242"/>
    </source>
</evidence>
<proteinExistence type="inferred from homology"/>
<evidence type="ECO:0000256" key="4">
    <source>
        <dbReference type="ARBA" id="ARBA00022722"/>
    </source>
</evidence>
<keyword evidence="10" id="KW-1185">Reference proteome</keyword>
<dbReference type="Ensembl" id="ENSSRHT00000071492.1">
    <property type="protein sequence ID" value="ENSSRHP00000069590.1"/>
    <property type="gene ID" value="ENSSRHG00000034625.1"/>
</dbReference>
<evidence type="ECO:0000256" key="6">
    <source>
        <dbReference type="ARBA" id="ARBA00022801"/>
    </source>
</evidence>
<dbReference type="InterPro" id="IPR045249">
    <property type="entry name" value="HARBI1-like"/>
</dbReference>
<accession>A0A673L2A3</accession>